<proteinExistence type="predicted"/>
<sequence length="237" mass="25984">MQDISTFDIVVIVITLLLGLKGLFRGFIKEVFGLIGIVGGIFVASRLATTVGEMIAPVLALESASSIELMGFIVGLLIFWLVAYVVGMIITKIFSLSGLGIFDKILGFLFGAFKVFLIFSIIIYALSQIQAIKEKLDASLSDTMTYPILVAGGAFIIKLDEQGITQDIKKGVDSAVDKTKETVNDITKEEIEKKVQEVKEEVQKKASEMMTETKTETQKSTEVTPQTQNKTKVETKE</sequence>
<keyword evidence="2 6" id="KW-0812">Transmembrane</keyword>
<evidence type="ECO:0000256" key="6">
    <source>
        <dbReference type="SAM" id="Phobius"/>
    </source>
</evidence>
<protein>
    <submittedName>
        <fullName evidence="7">Colicin V synthesis protein</fullName>
    </submittedName>
</protein>
<dbReference type="InterPro" id="IPR003825">
    <property type="entry name" value="Colicin-V_CvpA"/>
</dbReference>
<feature type="region of interest" description="Disordered" evidence="5">
    <location>
        <begin position="202"/>
        <end position="237"/>
    </location>
</feature>
<dbReference type="RefSeq" id="WP_128994787.1">
    <property type="nucleotide sequence ID" value="NZ_PDKN01000001.1"/>
</dbReference>
<dbReference type="Pfam" id="PF02674">
    <property type="entry name" value="Colicin_V"/>
    <property type="match status" value="1"/>
</dbReference>
<dbReference type="OrthoDB" id="5334123at2"/>
<evidence type="ECO:0000256" key="4">
    <source>
        <dbReference type="ARBA" id="ARBA00023136"/>
    </source>
</evidence>
<dbReference type="AlphaFoldDB" id="A0A4Q0XU52"/>
<dbReference type="GO" id="GO:0009403">
    <property type="term" value="P:toxin biosynthetic process"/>
    <property type="evidence" value="ECO:0007669"/>
    <property type="project" value="InterPro"/>
</dbReference>
<accession>A0A4Q0XU52</accession>
<evidence type="ECO:0000256" key="5">
    <source>
        <dbReference type="SAM" id="MobiDB-lite"/>
    </source>
</evidence>
<dbReference type="EMBL" id="PDKN01000001">
    <property type="protein sequence ID" value="RXJ60653.1"/>
    <property type="molecule type" value="Genomic_DNA"/>
</dbReference>
<comment type="subcellular location">
    <subcellularLocation>
        <location evidence="1">Membrane</location>
        <topology evidence="1">Multi-pass membrane protein</topology>
    </subcellularLocation>
</comment>
<dbReference type="PANTHER" id="PTHR37306:SF1">
    <property type="entry name" value="COLICIN V PRODUCTION PROTEIN"/>
    <property type="match status" value="1"/>
</dbReference>
<evidence type="ECO:0000313" key="8">
    <source>
        <dbReference type="Proteomes" id="UP000290657"/>
    </source>
</evidence>
<reference evidence="7 8" key="1">
    <citation type="submission" date="2017-10" db="EMBL/GenBank/DDBJ databases">
        <title>Genomics of the genus Arcobacter.</title>
        <authorList>
            <person name="Perez-Cataluna A."/>
            <person name="Figueras M.J."/>
        </authorList>
    </citation>
    <scope>NUCLEOTIDE SEQUENCE [LARGE SCALE GENOMIC DNA]</scope>
    <source>
        <strain evidence="7 8">CECT 8987</strain>
    </source>
</reference>
<feature type="transmembrane region" description="Helical" evidence="6">
    <location>
        <begin position="106"/>
        <end position="126"/>
    </location>
</feature>
<feature type="compositionally biased region" description="Basic and acidic residues" evidence="5">
    <location>
        <begin position="202"/>
        <end position="219"/>
    </location>
</feature>
<keyword evidence="8" id="KW-1185">Reference proteome</keyword>
<dbReference type="PANTHER" id="PTHR37306">
    <property type="entry name" value="COLICIN V PRODUCTION PROTEIN"/>
    <property type="match status" value="1"/>
</dbReference>
<evidence type="ECO:0000256" key="1">
    <source>
        <dbReference type="ARBA" id="ARBA00004141"/>
    </source>
</evidence>
<name>A0A4Q0XU52_9BACT</name>
<dbReference type="GO" id="GO:0016020">
    <property type="term" value="C:membrane"/>
    <property type="evidence" value="ECO:0007669"/>
    <property type="project" value="UniProtKB-SubCell"/>
</dbReference>
<evidence type="ECO:0000256" key="2">
    <source>
        <dbReference type="ARBA" id="ARBA00022692"/>
    </source>
</evidence>
<feature type="transmembrane region" description="Helical" evidence="6">
    <location>
        <begin position="31"/>
        <end position="49"/>
    </location>
</feature>
<dbReference type="Proteomes" id="UP000290657">
    <property type="component" value="Unassembled WGS sequence"/>
</dbReference>
<evidence type="ECO:0000256" key="3">
    <source>
        <dbReference type="ARBA" id="ARBA00022989"/>
    </source>
</evidence>
<evidence type="ECO:0000313" key="7">
    <source>
        <dbReference type="EMBL" id="RXJ60653.1"/>
    </source>
</evidence>
<organism evidence="7 8">
    <name type="scientific">Candidatus Marinarcus aquaticus</name>
    <dbReference type="NCBI Taxonomy" id="2044504"/>
    <lineage>
        <taxon>Bacteria</taxon>
        <taxon>Pseudomonadati</taxon>
        <taxon>Campylobacterota</taxon>
        <taxon>Epsilonproteobacteria</taxon>
        <taxon>Campylobacterales</taxon>
        <taxon>Arcobacteraceae</taxon>
        <taxon>Candidatus Marinarcus</taxon>
    </lineage>
</organism>
<keyword evidence="3 6" id="KW-1133">Transmembrane helix</keyword>
<comment type="caution">
    <text evidence="7">The sequence shown here is derived from an EMBL/GenBank/DDBJ whole genome shotgun (WGS) entry which is preliminary data.</text>
</comment>
<gene>
    <name evidence="7" type="ORF">CRV04_01180</name>
</gene>
<feature type="transmembrane region" description="Helical" evidence="6">
    <location>
        <begin position="69"/>
        <end position="94"/>
    </location>
</feature>
<keyword evidence="4 6" id="KW-0472">Membrane</keyword>
<feature type="transmembrane region" description="Helical" evidence="6">
    <location>
        <begin position="6"/>
        <end position="24"/>
    </location>
</feature>